<dbReference type="Gene3D" id="3.20.20.30">
    <property type="entry name" value="Luciferase-like domain"/>
    <property type="match status" value="1"/>
</dbReference>
<protein>
    <submittedName>
        <fullName evidence="7">LLM class flavin-dependent oxidoreductase</fullName>
    </submittedName>
</protein>
<dbReference type="PANTHER" id="PTHR30011:SF16">
    <property type="entry name" value="C2H2 FINGER DOMAIN TRANSCRIPTION FACTOR (EUROFUNG)-RELATED"/>
    <property type="match status" value="1"/>
</dbReference>
<keyword evidence="3" id="KW-0560">Oxidoreductase</keyword>
<gene>
    <name evidence="7" type="ORF">GCM10023175_60520</name>
</gene>
<dbReference type="EMBL" id="BAABGT010000099">
    <property type="protein sequence ID" value="GAA4557010.1"/>
    <property type="molecule type" value="Genomic_DNA"/>
</dbReference>
<evidence type="ECO:0000313" key="7">
    <source>
        <dbReference type="EMBL" id="GAA4557010.1"/>
    </source>
</evidence>
<evidence type="ECO:0000256" key="4">
    <source>
        <dbReference type="ARBA" id="ARBA00023033"/>
    </source>
</evidence>
<organism evidence="7 8">
    <name type="scientific">Pseudonocardia xishanensis</name>
    <dbReference type="NCBI Taxonomy" id="630995"/>
    <lineage>
        <taxon>Bacteria</taxon>
        <taxon>Bacillati</taxon>
        <taxon>Actinomycetota</taxon>
        <taxon>Actinomycetes</taxon>
        <taxon>Pseudonocardiales</taxon>
        <taxon>Pseudonocardiaceae</taxon>
        <taxon>Pseudonocardia</taxon>
    </lineage>
</organism>
<evidence type="ECO:0000259" key="6">
    <source>
        <dbReference type="Pfam" id="PF00296"/>
    </source>
</evidence>
<keyword evidence="2" id="KW-0288">FMN</keyword>
<comment type="caution">
    <text evidence="7">The sequence shown here is derived from an EMBL/GenBank/DDBJ whole genome shotgun (WGS) entry which is preliminary data.</text>
</comment>
<dbReference type="PANTHER" id="PTHR30011">
    <property type="entry name" value="ALKANESULFONATE MONOOXYGENASE-RELATED"/>
    <property type="match status" value="1"/>
</dbReference>
<proteinExistence type="inferred from homology"/>
<reference evidence="8" key="1">
    <citation type="journal article" date="2019" name="Int. J. Syst. Evol. Microbiol.">
        <title>The Global Catalogue of Microorganisms (GCM) 10K type strain sequencing project: providing services to taxonomists for standard genome sequencing and annotation.</title>
        <authorList>
            <consortium name="The Broad Institute Genomics Platform"/>
            <consortium name="The Broad Institute Genome Sequencing Center for Infectious Disease"/>
            <person name="Wu L."/>
            <person name="Ma J."/>
        </authorList>
    </citation>
    <scope>NUCLEOTIDE SEQUENCE [LARGE SCALE GENOMIC DNA]</scope>
    <source>
        <strain evidence="8">JCM 17906</strain>
    </source>
</reference>
<keyword evidence="8" id="KW-1185">Reference proteome</keyword>
<dbReference type="InterPro" id="IPR011251">
    <property type="entry name" value="Luciferase-like_dom"/>
</dbReference>
<dbReference type="Proteomes" id="UP001501598">
    <property type="component" value="Unassembled WGS sequence"/>
</dbReference>
<dbReference type="SUPFAM" id="SSF51679">
    <property type="entry name" value="Bacterial luciferase-like"/>
    <property type="match status" value="1"/>
</dbReference>
<dbReference type="InterPro" id="IPR051260">
    <property type="entry name" value="Diverse_substr_monoxygenases"/>
</dbReference>
<dbReference type="InterPro" id="IPR036661">
    <property type="entry name" value="Luciferase-like_sf"/>
</dbReference>
<evidence type="ECO:0000313" key="8">
    <source>
        <dbReference type="Proteomes" id="UP001501598"/>
    </source>
</evidence>
<name>A0ABP8S289_9PSEU</name>
<evidence type="ECO:0000256" key="2">
    <source>
        <dbReference type="ARBA" id="ARBA00022643"/>
    </source>
</evidence>
<evidence type="ECO:0000256" key="5">
    <source>
        <dbReference type="ARBA" id="ARBA00033748"/>
    </source>
</evidence>
<keyword evidence="1" id="KW-0285">Flavoprotein</keyword>
<accession>A0ABP8S289</accession>
<comment type="similarity">
    <text evidence="5">Belongs to the NtaA/SnaA/DszA monooxygenase family.</text>
</comment>
<dbReference type="PIRSF" id="PIRSF000337">
    <property type="entry name" value="NTA_MOA"/>
    <property type="match status" value="1"/>
</dbReference>
<evidence type="ECO:0000256" key="1">
    <source>
        <dbReference type="ARBA" id="ARBA00022630"/>
    </source>
</evidence>
<sequence length="461" mass="51041">MLDETEGRDMARHLIYSAFVHLTPSHESHGFWRHPEGRHMVDYGSISAWTEVVQTLERARFDMVFFGDTVGVYDTHQGSSEPAVRNGMQFPGRDPAPYVAALSRATSDIGFVFTSAMLQEPPFTFARKVSTLDHLSDGRVGWNIVTSYLDNAAQNYGLETLPDHDARYAWAEEYTDVTYRLWEGSWEEGALVADPERGVLVDPKLVHRVDHHGERYQVAGPHLVEPSPQRTPLLVQAGASAAGTAFAARHAEMSFVPSSVPEATGRTVANLKDQAVAAGRGRDDIRAIVNLAPILGSTVAEAQARQREFREWLDVDGLCSFLSGIFGVDLSTVDPDRTLESISETRAVQGTLRSIIDRYPDRSVTFGEMLKGYAFSGQLAGTPETIADEIAAWADAGVDGFNIIPVTTLGWWAEFTEHVVPVLQRRGLMRTEYAPGTLREKLFGADARLPEVHPARRYSRR</sequence>
<dbReference type="InterPro" id="IPR016215">
    <property type="entry name" value="NTA_MOA"/>
</dbReference>
<feature type="domain" description="Luciferase-like" evidence="6">
    <location>
        <begin position="42"/>
        <end position="399"/>
    </location>
</feature>
<keyword evidence="4" id="KW-0503">Monooxygenase</keyword>
<dbReference type="Pfam" id="PF00296">
    <property type="entry name" value="Bac_luciferase"/>
    <property type="match status" value="1"/>
</dbReference>
<evidence type="ECO:0000256" key="3">
    <source>
        <dbReference type="ARBA" id="ARBA00023002"/>
    </source>
</evidence>
<dbReference type="NCBIfam" id="TIGR03860">
    <property type="entry name" value="FMN_nitrolo"/>
    <property type="match status" value="1"/>
</dbReference>